<accession>Q6KH85</accession>
<keyword evidence="5 10" id="KW-0418">Kinase</keyword>
<evidence type="ECO:0000256" key="2">
    <source>
        <dbReference type="ARBA" id="ARBA00022527"/>
    </source>
</evidence>
<keyword evidence="11" id="KW-1185">Reference proteome</keyword>
<evidence type="ECO:0000256" key="6">
    <source>
        <dbReference type="ARBA" id="ARBA00022840"/>
    </source>
</evidence>
<keyword evidence="3 10" id="KW-0808">Transferase</keyword>
<proteinExistence type="predicted"/>
<dbReference type="Pfam" id="PF00069">
    <property type="entry name" value="Pkinase"/>
    <property type="match status" value="1"/>
</dbReference>
<dbReference type="Proteomes" id="UP000009072">
    <property type="component" value="Chromosome"/>
</dbReference>
<dbReference type="SUPFAM" id="SSF56112">
    <property type="entry name" value="Protein kinase-like (PK-like)"/>
    <property type="match status" value="1"/>
</dbReference>
<dbReference type="RefSeq" id="WP_011265079.1">
    <property type="nucleotide sequence ID" value="NC_006908.1"/>
</dbReference>
<feature type="binding site" evidence="7">
    <location>
        <position position="42"/>
    </location>
    <ligand>
        <name>ATP</name>
        <dbReference type="ChEBI" id="CHEBI:30616"/>
    </ligand>
</feature>
<evidence type="ECO:0000256" key="4">
    <source>
        <dbReference type="ARBA" id="ARBA00022741"/>
    </source>
</evidence>
<evidence type="ECO:0000256" key="8">
    <source>
        <dbReference type="SAM" id="Phobius"/>
    </source>
</evidence>
<feature type="domain" description="Protein kinase" evidence="9">
    <location>
        <begin position="13"/>
        <end position="276"/>
    </location>
</feature>
<keyword evidence="8" id="KW-1133">Transmembrane helix</keyword>
<dbReference type="STRING" id="267748.MMOB5590"/>
<evidence type="ECO:0000256" key="1">
    <source>
        <dbReference type="ARBA" id="ARBA00012513"/>
    </source>
</evidence>
<evidence type="ECO:0000256" key="7">
    <source>
        <dbReference type="PROSITE-ProRule" id="PRU10141"/>
    </source>
</evidence>
<protein>
    <recommendedName>
        <fullName evidence="1">non-specific serine/threonine protein kinase</fullName>
        <ecNumber evidence="1">2.7.11.1</ecNumber>
    </recommendedName>
</protein>
<dbReference type="KEGG" id="mmo:MMOB5590"/>
<dbReference type="CDD" id="cd14014">
    <property type="entry name" value="STKc_PknB_like"/>
    <property type="match status" value="1"/>
</dbReference>
<reference evidence="10 11" key="1">
    <citation type="journal article" date="2004" name="Genome Res.">
        <title>The complete genome and proteome of Mycoplasma mobile.</title>
        <authorList>
            <person name="Jaffe J.D."/>
            <person name="Stange-Thomann N."/>
            <person name="Smith C."/>
            <person name="DeCaprio D."/>
            <person name="Fisher S."/>
            <person name="Butler J."/>
            <person name="Calvo S."/>
            <person name="Elkins T."/>
            <person name="FitzGerald M.G."/>
            <person name="Hafez N."/>
            <person name="Kodira C.D."/>
            <person name="Major J."/>
            <person name="Wang S."/>
            <person name="Wilkinson J."/>
            <person name="Nicol R."/>
            <person name="Nusbaum C."/>
            <person name="Birren B."/>
            <person name="Berg H.C."/>
            <person name="Church G.M."/>
        </authorList>
    </citation>
    <scope>NUCLEOTIDE SEQUENCE [LARGE SCALE GENOMIC DNA]</scope>
    <source>
        <strain evidence="11">ATCC 43663 / 163K / NCTC 11711</strain>
    </source>
</reference>
<evidence type="ECO:0000256" key="3">
    <source>
        <dbReference type="ARBA" id="ARBA00022679"/>
    </source>
</evidence>
<dbReference type="PROSITE" id="PS00107">
    <property type="entry name" value="PROTEIN_KINASE_ATP"/>
    <property type="match status" value="1"/>
</dbReference>
<dbReference type="AlphaFoldDB" id="Q6KH85"/>
<dbReference type="OrthoDB" id="9788659at2"/>
<dbReference type="PANTHER" id="PTHR24345:SF91">
    <property type="entry name" value="SERINE_THREONINE-PROTEIN KINASE PLK4"/>
    <property type="match status" value="1"/>
</dbReference>
<dbReference type="eggNOG" id="COG0515">
    <property type="taxonomic scope" value="Bacteria"/>
</dbReference>
<dbReference type="GO" id="GO:0005524">
    <property type="term" value="F:ATP binding"/>
    <property type="evidence" value="ECO:0007669"/>
    <property type="project" value="UniProtKB-UniRule"/>
</dbReference>
<dbReference type="SMART" id="SM00220">
    <property type="entry name" value="S_TKc"/>
    <property type="match status" value="1"/>
</dbReference>
<dbReference type="EMBL" id="AE017308">
    <property type="protein sequence ID" value="AAT28045.1"/>
    <property type="molecule type" value="Genomic_DNA"/>
</dbReference>
<keyword evidence="2 10" id="KW-0723">Serine/threonine-protein kinase</keyword>
<dbReference type="InterPro" id="IPR017441">
    <property type="entry name" value="Protein_kinase_ATP_BS"/>
</dbReference>
<organism evidence="10 11">
    <name type="scientific">Mycoplasma mobile (strain ATCC 43663 / 163K / NCTC 11711)</name>
    <name type="common">Mesomycoplasma mobile</name>
    <dbReference type="NCBI Taxonomy" id="267748"/>
    <lineage>
        <taxon>Bacteria</taxon>
        <taxon>Bacillati</taxon>
        <taxon>Mycoplasmatota</taxon>
        <taxon>Mycoplasmoidales</taxon>
        <taxon>Metamycoplasmataceae</taxon>
        <taxon>Mesomycoplasma</taxon>
    </lineage>
</organism>
<dbReference type="PROSITE" id="PS00108">
    <property type="entry name" value="PROTEIN_KINASE_ST"/>
    <property type="match status" value="1"/>
</dbReference>
<evidence type="ECO:0000256" key="5">
    <source>
        <dbReference type="ARBA" id="ARBA00022777"/>
    </source>
</evidence>
<keyword evidence="4 7" id="KW-0547">Nucleotide-binding</keyword>
<dbReference type="InterPro" id="IPR000719">
    <property type="entry name" value="Prot_kinase_dom"/>
</dbReference>
<dbReference type="InterPro" id="IPR011009">
    <property type="entry name" value="Kinase-like_dom_sf"/>
</dbReference>
<dbReference type="InterPro" id="IPR008271">
    <property type="entry name" value="Ser/Thr_kinase_AS"/>
</dbReference>
<dbReference type="EC" id="2.7.11.1" evidence="1"/>
<keyword evidence="8" id="KW-0472">Membrane</keyword>
<dbReference type="PANTHER" id="PTHR24345">
    <property type="entry name" value="SERINE/THREONINE-PROTEIN KINASE PLK"/>
    <property type="match status" value="1"/>
</dbReference>
<dbReference type="GO" id="GO:0004674">
    <property type="term" value="F:protein serine/threonine kinase activity"/>
    <property type="evidence" value="ECO:0007669"/>
    <property type="project" value="UniProtKB-KW"/>
</dbReference>
<gene>
    <name evidence="10" type="primary">sps1</name>
    <name evidence="10" type="ordered locus">MMOB5590</name>
</gene>
<sequence>MDIKNSKRITEKYINLKPIGKGGMAHVYRAEAKDTGVKVAIKTIGPETSGDSNFIINKKRFKEEMKIAQKISNPHIIKFYQGVFDDKDQYIVMEFVDGITLGEYIKERTKLRVDEVVDFAKQIVKGFVAIHSNGIVHRDLKSANIMVDKTNKIKIIDFGIALEDNSVRYTATNKVIGSVQYMAPEILNKQSATIQSDIYALGILLYEMLIGMPPYKEDTPLATAQKHLTGTIKPVNEIDDQIPQSVANIVIKATAKSRTARYKSMDEILVDLESALDPEKQTEKKIDLRPVQEKVKFKSILKNRTTWISISAIVLIIIIISLSVGIGLGR</sequence>
<keyword evidence="8" id="KW-0812">Transmembrane</keyword>
<keyword evidence="6 7" id="KW-0067">ATP-binding</keyword>
<dbReference type="PROSITE" id="PS50011">
    <property type="entry name" value="PROTEIN_KINASE_DOM"/>
    <property type="match status" value="1"/>
</dbReference>
<feature type="transmembrane region" description="Helical" evidence="8">
    <location>
        <begin position="306"/>
        <end position="328"/>
    </location>
</feature>
<dbReference type="HOGENOM" id="CLU_000288_63_44_14"/>
<name>Q6KH85_MYCM1</name>
<dbReference type="FunFam" id="1.10.510.10:FF:000021">
    <property type="entry name" value="Serine/threonine protein kinase"/>
    <property type="match status" value="1"/>
</dbReference>
<evidence type="ECO:0000313" key="11">
    <source>
        <dbReference type="Proteomes" id="UP000009072"/>
    </source>
</evidence>
<dbReference type="Gene3D" id="1.10.510.10">
    <property type="entry name" value="Transferase(Phosphotransferase) domain 1"/>
    <property type="match status" value="1"/>
</dbReference>
<evidence type="ECO:0000313" key="10">
    <source>
        <dbReference type="EMBL" id="AAT28045.1"/>
    </source>
</evidence>
<evidence type="ECO:0000259" key="9">
    <source>
        <dbReference type="PROSITE" id="PS50011"/>
    </source>
</evidence>